<dbReference type="Proteomes" id="UP000287651">
    <property type="component" value="Unassembled WGS sequence"/>
</dbReference>
<dbReference type="AlphaFoldDB" id="A0A426X6I8"/>
<dbReference type="EMBL" id="AMZH03025652">
    <property type="protein sequence ID" value="RRT35060.1"/>
    <property type="molecule type" value="Genomic_DNA"/>
</dbReference>
<reference evidence="2 3" key="1">
    <citation type="journal article" date="2014" name="Agronomy (Basel)">
        <title>A Draft Genome Sequence for Ensete ventricosum, the Drought-Tolerant Tree Against Hunger.</title>
        <authorList>
            <person name="Harrison J."/>
            <person name="Moore K.A."/>
            <person name="Paszkiewicz K."/>
            <person name="Jones T."/>
            <person name="Grant M."/>
            <person name="Ambacheew D."/>
            <person name="Muzemil S."/>
            <person name="Studholme D.J."/>
        </authorList>
    </citation>
    <scope>NUCLEOTIDE SEQUENCE [LARGE SCALE GENOMIC DNA]</scope>
</reference>
<comment type="caution">
    <text evidence="2">The sequence shown here is derived from an EMBL/GenBank/DDBJ whole genome shotgun (WGS) entry which is preliminary data.</text>
</comment>
<proteinExistence type="predicted"/>
<sequence>MRLNRVESFYTFLLHFRNKGSEEEGRPTIASPHVGPTTHGQAAARASTKGSPTAPTMGDSRPQGQQPVGDSRLQHDARKGGRLQGARKGLLPAANPTASRGSGASRRGGRPLAGRLPACKGSRCLRRGNDDGAEGKEGLGHPLEKRMILPL</sequence>
<evidence type="ECO:0000256" key="1">
    <source>
        <dbReference type="SAM" id="MobiDB-lite"/>
    </source>
</evidence>
<feature type="region of interest" description="Disordered" evidence="1">
    <location>
        <begin position="19"/>
        <end position="151"/>
    </location>
</feature>
<accession>A0A426X6I8</accession>
<feature type="compositionally biased region" description="Basic and acidic residues" evidence="1">
    <location>
        <begin position="127"/>
        <end position="151"/>
    </location>
</feature>
<evidence type="ECO:0000313" key="3">
    <source>
        <dbReference type="Proteomes" id="UP000287651"/>
    </source>
</evidence>
<name>A0A426X6I8_ENSVE</name>
<evidence type="ECO:0000313" key="2">
    <source>
        <dbReference type="EMBL" id="RRT35060.1"/>
    </source>
</evidence>
<feature type="compositionally biased region" description="Low complexity" evidence="1">
    <location>
        <begin position="98"/>
        <end position="118"/>
    </location>
</feature>
<protein>
    <submittedName>
        <fullName evidence="2">Uncharacterized protein</fullName>
    </submittedName>
</protein>
<organism evidence="2 3">
    <name type="scientific">Ensete ventricosum</name>
    <name type="common">Abyssinian banana</name>
    <name type="synonym">Musa ensete</name>
    <dbReference type="NCBI Taxonomy" id="4639"/>
    <lineage>
        <taxon>Eukaryota</taxon>
        <taxon>Viridiplantae</taxon>
        <taxon>Streptophyta</taxon>
        <taxon>Embryophyta</taxon>
        <taxon>Tracheophyta</taxon>
        <taxon>Spermatophyta</taxon>
        <taxon>Magnoliopsida</taxon>
        <taxon>Liliopsida</taxon>
        <taxon>Zingiberales</taxon>
        <taxon>Musaceae</taxon>
        <taxon>Ensete</taxon>
    </lineage>
</organism>
<gene>
    <name evidence="2" type="ORF">B296_00031267</name>
</gene>